<dbReference type="AlphaFoldDB" id="A0A1M6LPI5"/>
<dbReference type="Gene3D" id="2.40.50.220">
    <property type="entry name" value="EutN/Ccml"/>
    <property type="match status" value="1"/>
</dbReference>
<dbReference type="PANTHER" id="PTHR36539:SF1">
    <property type="entry name" value="BACTERIAL MICROCOMPARTMENT SHELL VERTEX PROTEIN EUTN"/>
    <property type="match status" value="1"/>
</dbReference>
<evidence type="ECO:0000256" key="2">
    <source>
        <dbReference type="ARBA" id="ARBA00023669"/>
    </source>
</evidence>
<dbReference type="PANTHER" id="PTHR36539">
    <property type="entry name" value="ETHANOLAMINE UTILIZATION PROTEIN EUTN"/>
    <property type="match status" value="1"/>
</dbReference>
<evidence type="ECO:0000313" key="5">
    <source>
        <dbReference type="Proteomes" id="UP000184536"/>
    </source>
</evidence>
<reference evidence="5" key="1">
    <citation type="submission" date="2016-11" db="EMBL/GenBank/DDBJ databases">
        <authorList>
            <person name="Varghese N."/>
            <person name="Submissions S."/>
        </authorList>
    </citation>
    <scope>NUCLEOTIDE SEQUENCE [LARGE SCALE GENOMIC DNA]</scope>
    <source>
        <strain evidence="5">DSM 17957</strain>
    </source>
</reference>
<dbReference type="CDD" id="cd01614">
    <property type="entry name" value="EutN_CcmL"/>
    <property type="match status" value="1"/>
</dbReference>
<comment type="subcellular location">
    <subcellularLocation>
        <location evidence="1">Carboxysome</location>
    </subcellularLocation>
</comment>
<protein>
    <submittedName>
        <fullName evidence="4">Ethanolamine utilization protein EutN</fullName>
    </submittedName>
</protein>
<proteinExistence type="predicted"/>
<sequence>MYLAKIVGNVIATRKDEALIGSKILIVQPINGKYESIGNEEVAIDSVGAGVGEIVIVSKGSSARVVSGKEKSPVDAAIIGIVDSMEVNG</sequence>
<dbReference type="Proteomes" id="UP000184536">
    <property type="component" value="Unassembled WGS sequence"/>
</dbReference>
<dbReference type="InterPro" id="IPR036677">
    <property type="entry name" value="EutN_CcmL_sf"/>
</dbReference>
<dbReference type="GO" id="GO:0031470">
    <property type="term" value="C:carboxysome"/>
    <property type="evidence" value="ECO:0007669"/>
    <property type="project" value="UniProtKB-SubCell"/>
</dbReference>
<organism evidence="4 5">
    <name type="scientific">Geosporobacter subterraneus DSM 17957</name>
    <dbReference type="NCBI Taxonomy" id="1121919"/>
    <lineage>
        <taxon>Bacteria</taxon>
        <taxon>Bacillati</taxon>
        <taxon>Bacillota</taxon>
        <taxon>Clostridia</taxon>
        <taxon>Peptostreptococcales</taxon>
        <taxon>Thermotaleaceae</taxon>
        <taxon>Geosporobacter</taxon>
    </lineage>
</organism>
<dbReference type="OrthoDB" id="196195at2"/>
<keyword evidence="5" id="KW-1185">Reference proteome</keyword>
<evidence type="ECO:0000256" key="1">
    <source>
        <dbReference type="ARBA" id="ARBA00023587"/>
    </source>
</evidence>
<dbReference type="Pfam" id="PF03319">
    <property type="entry name" value="EutN_CcmL"/>
    <property type="match status" value="1"/>
</dbReference>
<dbReference type="EMBL" id="FQZV01000038">
    <property type="protein sequence ID" value="SHJ73078.1"/>
    <property type="molecule type" value="Genomic_DNA"/>
</dbReference>
<dbReference type="InterPro" id="IPR004992">
    <property type="entry name" value="EutN_CcmL"/>
</dbReference>
<dbReference type="RefSeq" id="WP_110941820.1">
    <property type="nucleotide sequence ID" value="NZ_FQZV01000038.1"/>
</dbReference>
<name>A0A1M6LPI5_9FIRM</name>
<accession>A0A1M6LPI5</accession>
<keyword evidence="2" id="KW-1282">Carboxysome</keyword>
<gene>
    <name evidence="4" type="ORF">SAMN02745975_02739</name>
</gene>
<dbReference type="SUPFAM" id="SSF159133">
    <property type="entry name" value="EutN/CcmL-like"/>
    <property type="match status" value="1"/>
</dbReference>
<evidence type="ECO:0000313" key="4">
    <source>
        <dbReference type="EMBL" id="SHJ73078.1"/>
    </source>
</evidence>
<evidence type="ECO:0000256" key="3">
    <source>
        <dbReference type="ARBA" id="ARBA00024446"/>
    </source>
</evidence>
<dbReference type="PROSITE" id="PS51932">
    <property type="entry name" value="BMV"/>
    <property type="match status" value="1"/>
</dbReference>
<keyword evidence="3" id="KW-1283">Bacterial microcompartment</keyword>
<dbReference type="STRING" id="1121919.SAMN02745975_02739"/>